<dbReference type="PANTHER" id="PTHR42943:SF13">
    <property type="entry name" value="GLUTATHIONE S-TRANSFERASE KAPPA-RELATED"/>
    <property type="match status" value="1"/>
</dbReference>
<dbReference type="Pfam" id="PF01323">
    <property type="entry name" value="DSBA"/>
    <property type="match status" value="1"/>
</dbReference>
<evidence type="ECO:0000259" key="2">
    <source>
        <dbReference type="Pfam" id="PF01323"/>
    </source>
</evidence>
<feature type="domain" description="DSBA-like thioredoxin" evidence="2">
    <location>
        <begin position="5"/>
        <end position="196"/>
    </location>
</feature>
<dbReference type="RefSeq" id="WP_379875422.1">
    <property type="nucleotide sequence ID" value="NZ_JBHUIP010000004.1"/>
</dbReference>
<evidence type="ECO:0000313" key="3">
    <source>
        <dbReference type="EMBL" id="MFD2262461.1"/>
    </source>
</evidence>
<name>A0ABW5DSD2_9PROT</name>
<gene>
    <name evidence="3" type="ORF">ACFSM5_06135</name>
</gene>
<comment type="caution">
    <text evidence="3">The sequence shown here is derived from an EMBL/GenBank/DDBJ whole genome shotgun (WGS) entry which is preliminary data.</text>
</comment>
<protein>
    <recommendedName>
        <fullName evidence="1">2-hydroxychromene-2-carboxylate isomerase</fullName>
        <ecNumber evidence="1">5.99.1.4</ecNumber>
    </recommendedName>
</protein>
<sequence>MEKIVEYFYTPISPFVYLGAARFRAICAEHGATIHHKPIEMARVFPAAGALPLAQRPQQRQAYRLVELKRWSDFLGLPMVLEPTHFPVPATNAACLILAARDAGYDPLPLTEAIGEAVWLNDRDVSDPATLIELADNLGLPGRQLITDAASNTVVDTYMRYTDEAISLGIFGAPTYCYRGEMFWGQDRLDFLSRALSEK</sequence>
<dbReference type="SUPFAM" id="SSF52833">
    <property type="entry name" value="Thioredoxin-like"/>
    <property type="match status" value="1"/>
</dbReference>
<reference evidence="4" key="1">
    <citation type="journal article" date="2019" name="Int. J. Syst. Evol. Microbiol.">
        <title>The Global Catalogue of Microorganisms (GCM) 10K type strain sequencing project: providing services to taxonomists for standard genome sequencing and annotation.</title>
        <authorList>
            <consortium name="The Broad Institute Genomics Platform"/>
            <consortium name="The Broad Institute Genome Sequencing Center for Infectious Disease"/>
            <person name="Wu L."/>
            <person name="Ma J."/>
        </authorList>
    </citation>
    <scope>NUCLEOTIDE SEQUENCE [LARGE SCALE GENOMIC DNA]</scope>
    <source>
        <strain evidence="4">CGMCC 1.19062</strain>
    </source>
</reference>
<dbReference type="PIRSF" id="PIRSF006386">
    <property type="entry name" value="HCCAis_GSTk"/>
    <property type="match status" value="1"/>
</dbReference>
<dbReference type="InterPro" id="IPR001853">
    <property type="entry name" value="DSBA-like_thioredoxin_dom"/>
</dbReference>
<dbReference type="Proteomes" id="UP001597295">
    <property type="component" value="Unassembled WGS sequence"/>
</dbReference>
<dbReference type="EC" id="5.99.1.4" evidence="1"/>
<organism evidence="3 4">
    <name type="scientific">Lacibacterium aquatile</name>
    <dbReference type="NCBI Taxonomy" id="1168082"/>
    <lineage>
        <taxon>Bacteria</taxon>
        <taxon>Pseudomonadati</taxon>
        <taxon>Pseudomonadota</taxon>
        <taxon>Alphaproteobacteria</taxon>
        <taxon>Rhodospirillales</taxon>
        <taxon>Rhodospirillaceae</taxon>
    </lineage>
</organism>
<dbReference type="EMBL" id="JBHUIP010000004">
    <property type="protein sequence ID" value="MFD2262461.1"/>
    <property type="molecule type" value="Genomic_DNA"/>
</dbReference>
<dbReference type="CDD" id="cd03022">
    <property type="entry name" value="DsbA_HCCA_Iso"/>
    <property type="match status" value="1"/>
</dbReference>
<proteinExistence type="inferred from homology"/>
<dbReference type="PANTHER" id="PTHR42943">
    <property type="entry name" value="GLUTATHIONE S-TRANSFERASE KAPPA"/>
    <property type="match status" value="1"/>
</dbReference>
<keyword evidence="1 3" id="KW-0413">Isomerase</keyword>
<comment type="catalytic activity">
    <reaction evidence="1">
        <text>2-hydroxychromene-2-carboxylate = (3E)-4-(2-hydroxyphenyl)-2-oxobut-3-enoate</text>
        <dbReference type="Rhea" id="RHEA:27401"/>
        <dbReference type="ChEBI" id="CHEBI:59350"/>
        <dbReference type="ChEBI" id="CHEBI:59353"/>
        <dbReference type="EC" id="5.99.1.4"/>
    </reaction>
</comment>
<evidence type="ECO:0000313" key="4">
    <source>
        <dbReference type="Proteomes" id="UP001597295"/>
    </source>
</evidence>
<dbReference type="InterPro" id="IPR051924">
    <property type="entry name" value="GST_Kappa/NadH"/>
</dbReference>
<dbReference type="InterPro" id="IPR044087">
    <property type="entry name" value="NahD-like"/>
</dbReference>
<evidence type="ECO:0000256" key="1">
    <source>
        <dbReference type="PIRNR" id="PIRNR006386"/>
    </source>
</evidence>
<dbReference type="InterPro" id="IPR014440">
    <property type="entry name" value="HCCAis_GSTk"/>
</dbReference>
<dbReference type="GO" id="GO:0016853">
    <property type="term" value="F:isomerase activity"/>
    <property type="evidence" value="ECO:0007669"/>
    <property type="project" value="UniProtKB-KW"/>
</dbReference>
<accession>A0ABW5DSD2</accession>
<comment type="similarity">
    <text evidence="1">Belongs to the GST superfamily. NadH family.</text>
</comment>
<dbReference type="Gene3D" id="3.40.30.10">
    <property type="entry name" value="Glutaredoxin"/>
    <property type="match status" value="1"/>
</dbReference>
<keyword evidence="4" id="KW-1185">Reference proteome</keyword>
<dbReference type="InterPro" id="IPR036249">
    <property type="entry name" value="Thioredoxin-like_sf"/>
</dbReference>